<dbReference type="AlphaFoldDB" id="A0A840U4A6"/>
<evidence type="ECO:0000313" key="2">
    <source>
        <dbReference type="Proteomes" id="UP000557307"/>
    </source>
</evidence>
<sequence length="47" mass="5401">MILTYCRAYPKVVNALKEWYSEMIIAEKGSFQEEKTNYPNASLVGVD</sequence>
<dbReference type="RefSeq" id="WP_184178030.1">
    <property type="nucleotide sequence ID" value="NZ_JACHGF010000010.1"/>
</dbReference>
<dbReference type="Proteomes" id="UP000557307">
    <property type="component" value="Unassembled WGS sequence"/>
</dbReference>
<accession>A0A840U4A6</accession>
<evidence type="ECO:0000313" key="1">
    <source>
        <dbReference type="EMBL" id="MBB5286669.1"/>
    </source>
</evidence>
<proteinExistence type="predicted"/>
<keyword evidence="2" id="KW-1185">Reference proteome</keyword>
<protein>
    <submittedName>
        <fullName evidence="1">Uncharacterized protein</fullName>
    </submittedName>
</protein>
<name>A0A840U4A6_9BACT</name>
<dbReference type="EMBL" id="JACHGF010000010">
    <property type="protein sequence ID" value="MBB5286669.1"/>
    <property type="molecule type" value="Genomic_DNA"/>
</dbReference>
<gene>
    <name evidence="1" type="ORF">HNQ92_004830</name>
</gene>
<comment type="caution">
    <text evidence="1">The sequence shown here is derived from an EMBL/GenBank/DDBJ whole genome shotgun (WGS) entry which is preliminary data.</text>
</comment>
<organism evidence="1 2">
    <name type="scientific">Rhabdobacter roseus</name>
    <dbReference type="NCBI Taxonomy" id="1655419"/>
    <lineage>
        <taxon>Bacteria</taxon>
        <taxon>Pseudomonadati</taxon>
        <taxon>Bacteroidota</taxon>
        <taxon>Cytophagia</taxon>
        <taxon>Cytophagales</taxon>
        <taxon>Cytophagaceae</taxon>
        <taxon>Rhabdobacter</taxon>
    </lineage>
</organism>
<reference evidence="1 2" key="1">
    <citation type="submission" date="2020-08" db="EMBL/GenBank/DDBJ databases">
        <title>Genomic Encyclopedia of Type Strains, Phase IV (KMG-IV): sequencing the most valuable type-strain genomes for metagenomic binning, comparative biology and taxonomic classification.</title>
        <authorList>
            <person name="Goeker M."/>
        </authorList>
    </citation>
    <scope>NUCLEOTIDE SEQUENCE [LARGE SCALE GENOMIC DNA]</scope>
    <source>
        <strain evidence="1 2">DSM 105074</strain>
    </source>
</reference>